<evidence type="ECO:0000256" key="4">
    <source>
        <dbReference type="ARBA" id="ARBA00022475"/>
    </source>
</evidence>
<dbReference type="Pfam" id="PF01235">
    <property type="entry name" value="Na_Ala_symp"/>
    <property type="match status" value="1"/>
</dbReference>
<dbReference type="PRINTS" id="PR00175">
    <property type="entry name" value="NAALASMPORT"/>
</dbReference>
<keyword evidence="7 9" id="KW-1133">Transmembrane helix</keyword>
<organism evidence="10 11">
    <name type="scientific">Pseudomonas marginalis pv. marginalis</name>
    <dbReference type="NCBI Taxonomy" id="97473"/>
    <lineage>
        <taxon>Bacteria</taxon>
        <taxon>Pseudomonadati</taxon>
        <taxon>Pseudomonadota</taxon>
        <taxon>Gammaproteobacteria</taxon>
        <taxon>Pseudomonadales</taxon>
        <taxon>Pseudomonadaceae</taxon>
        <taxon>Pseudomonas</taxon>
    </lineage>
</organism>
<keyword evidence="5 9" id="KW-0812">Transmembrane</keyword>
<name>A0A3M4AN43_PSEMA</name>
<evidence type="ECO:0000256" key="9">
    <source>
        <dbReference type="RuleBase" id="RU363064"/>
    </source>
</evidence>
<keyword evidence="4" id="KW-1003">Cell membrane</keyword>
<evidence type="ECO:0000256" key="3">
    <source>
        <dbReference type="ARBA" id="ARBA00022448"/>
    </source>
</evidence>
<evidence type="ECO:0000256" key="1">
    <source>
        <dbReference type="ARBA" id="ARBA00004651"/>
    </source>
</evidence>
<feature type="transmembrane region" description="Helical" evidence="9">
    <location>
        <begin position="234"/>
        <end position="255"/>
    </location>
</feature>
<evidence type="ECO:0000256" key="6">
    <source>
        <dbReference type="ARBA" id="ARBA00022847"/>
    </source>
</evidence>
<feature type="transmembrane region" description="Helical" evidence="9">
    <location>
        <begin position="39"/>
        <end position="58"/>
    </location>
</feature>
<feature type="transmembrane region" description="Helical" evidence="9">
    <location>
        <begin position="369"/>
        <end position="392"/>
    </location>
</feature>
<evidence type="ECO:0000256" key="7">
    <source>
        <dbReference type="ARBA" id="ARBA00022989"/>
    </source>
</evidence>
<dbReference type="Gene3D" id="1.20.1740.10">
    <property type="entry name" value="Amino acid/polyamine transporter I"/>
    <property type="match status" value="1"/>
</dbReference>
<dbReference type="GO" id="GO:0005283">
    <property type="term" value="F:amino acid:sodium symporter activity"/>
    <property type="evidence" value="ECO:0007669"/>
    <property type="project" value="InterPro"/>
</dbReference>
<feature type="transmembrane region" description="Helical" evidence="9">
    <location>
        <begin position="91"/>
        <end position="115"/>
    </location>
</feature>
<feature type="transmembrane region" description="Helical" evidence="9">
    <location>
        <begin position="201"/>
        <end position="222"/>
    </location>
</feature>
<feature type="transmembrane region" description="Helical" evidence="9">
    <location>
        <begin position="413"/>
        <end position="434"/>
    </location>
</feature>
<evidence type="ECO:0000256" key="8">
    <source>
        <dbReference type="ARBA" id="ARBA00023136"/>
    </source>
</evidence>
<keyword evidence="11" id="KW-1185">Reference proteome</keyword>
<evidence type="ECO:0000256" key="2">
    <source>
        <dbReference type="ARBA" id="ARBA00009261"/>
    </source>
</evidence>
<evidence type="ECO:0000256" key="5">
    <source>
        <dbReference type="ARBA" id="ARBA00022692"/>
    </source>
</evidence>
<feature type="transmembrane region" description="Helical" evidence="9">
    <location>
        <begin position="325"/>
        <end position="349"/>
    </location>
</feature>
<keyword evidence="6 9" id="KW-0769">Symport</keyword>
<sequence>MGVELSRTAWCDAMASNRPAFAIRKISEEHSMLEVINDFLSGKVLIVLIVGLGGYFTIRSRFVQLRHFFHMFSVFKDSLKSSSGQLSSFQALMLSLAGRVGAGNIAGVGIAVTLGGPGAVFWMWVTALVGMSSSFIECSLGQLYKRTDAEGTYRGGPAYYIQHGLHKRWLGMVMAFLLLVTFGFAFNGLQAHAVTHSLNNAFGLDTTYTGLALAVLLGLVFIGGIKRIASIADLLVPVKTLVYIAVTLYVIVLQFDHVPAMLATIVKSAFGLDQAFGGLVGSAIIMGVKRGVFANEAGLGSAPNVAAVASVEHPIAQGVVQAFSVFLDTFVICTCTALLILLSGFYTPGFEGDGIALTQNSLAAVVGDWGRMFISVALALFVFTSIMYNYYLGESNLRFLVGNNRKVLMGYRALVLVLIFWGSIENLGTVFAFADITMTMLAFVNLFALAFLFKIAMRILNDYDNQRAAGIKTPVFDSSQFPDLDLDRKAWPANPAKPDVAVSAELNAQAQR</sequence>
<dbReference type="Proteomes" id="UP000276587">
    <property type="component" value="Unassembled WGS sequence"/>
</dbReference>
<dbReference type="NCBIfam" id="TIGR00835">
    <property type="entry name" value="agcS"/>
    <property type="match status" value="1"/>
</dbReference>
<feature type="transmembrane region" description="Helical" evidence="9">
    <location>
        <begin position="440"/>
        <end position="457"/>
    </location>
</feature>
<protein>
    <recommendedName>
        <fullName evidence="12">Amino acid carrier protein</fullName>
    </recommendedName>
</protein>
<proteinExistence type="inferred from homology"/>
<dbReference type="GO" id="GO:0005886">
    <property type="term" value="C:plasma membrane"/>
    <property type="evidence" value="ECO:0007669"/>
    <property type="project" value="UniProtKB-SubCell"/>
</dbReference>
<keyword evidence="8 9" id="KW-0472">Membrane</keyword>
<dbReference type="AlphaFoldDB" id="A0A3M4AN43"/>
<comment type="similarity">
    <text evidence="2 9">Belongs to the alanine or glycine:cation symporter (AGCS) (TC 2.A.25) family.</text>
</comment>
<keyword evidence="9" id="KW-0997">Cell inner membrane</keyword>
<keyword evidence="3 9" id="KW-0813">Transport</keyword>
<dbReference type="PANTHER" id="PTHR30330:SF1">
    <property type="entry name" value="AMINO-ACID CARRIER PROTEIN ALST"/>
    <property type="match status" value="1"/>
</dbReference>
<accession>A0A3M4AN43</accession>
<evidence type="ECO:0008006" key="12">
    <source>
        <dbReference type="Google" id="ProtNLM"/>
    </source>
</evidence>
<evidence type="ECO:0000313" key="11">
    <source>
        <dbReference type="Proteomes" id="UP000276587"/>
    </source>
</evidence>
<comment type="subcellular location">
    <subcellularLocation>
        <location evidence="9">Cell inner membrane</location>
        <topology evidence="9">Multi-pass membrane protein</topology>
    </subcellularLocation>
    <subcellularLocation>
        <location evidence="1">Cell membrane</location>
        <topology evidence="1">Multi-pass membrane protein</topology>
    </subcellularLocation>
</comment>
<evidence type="ECO:0000313" key="10">
    <source>
        <dbReference type="EMBL" id="RMP07835.1"/>
    </source>
</evidence>
<comment type="caution">
    <text evidence="10">The sequence shown here is derived from an EMBL/GenBank/DDBJ whole genome shotgun (WGS) entry which is preliminary data.</text>
</comment>
<dbReference type="EMBL" id="RBQF01000204">
    <property type="protein sequence ID" value="RMP07835.1"/>
    <property type="molecule type" value="Genomic_DNA"/>
</dbReference>
<dbReference type="FunFam" id="1.20.1740.10:FF:000004">
    <property type="entry name" value="Sodium:alanine symporter family protein"/>
    <property type="match status" value="1"/>
</dbReference>
<feature type="transmembrane region" description="Helical" evidence="9">
    <location>
        <begin position="169"/>
        <end position="189"/>
    </location>
</feature>
<feature type="transmembrane region" description="Helical" evidence="9">
    <location>
        <begin position="261"/>
        <end position="285"/>
    </location>
</feature>
<gene>
    <name evidence="10" type="ORF">ALQ29_05203</name>
</gene>
<dbReference type="PROSITE" id="PS00873">
    <property type="entry name" value="NA_ALANINE_SYMP"/>
    <property type="match status" value="1"/>
</dbReference>
<reference evidence="10 11" key="1">
    <citation type="submission" date="2018-08" db="EMBL/GenBank/DDBJ databases">
        <title>Recombination of ecologically and evolutionarily significant loci maintains genetic cohesion in the Pseudomonas syringae species complex.</title>
        <authorList>
            <person name="Dillon M."/>
            <person name="Thakur S."/>
            <person name="Almeida R.N.D."/>
            <person name="Weir B.S."/>
            <person name="Guttman D.S."/>
        </authorList>
    </citation>
    <scope>NUCLEOTIDE SEQUENCE [LARGE SCALE GENOMIC DNA]</scope>
    <source>
        <strain evidence="10 11">ICMP 3555</strain>
    </source>
</reference>
<dbReference type="InterPro" id="IPR001463">
    <property type="entry name" value="Na/Ala_symport"/>
</dbReference>
<dbReference type="PANTHER" id="PTHR30330">
    <property type="entry name" value="AGSS FAMILY TRANSPORTER, SODIUM-ALANINE"/>
    <property type="match status" value="1"/>
</dbReference>